<evidence type="ECO:0008006" key="2">
    <source>
        <dbReference type="Google" id="ProtNLM"/>
    </source>
</evidence>
<dbReference type="InterPro" id="IPR019861">
    <property type="entry name" value="PorP/SprF_Bacteroidetes"/>
</dbReference>
<name>A0A1J5SEM5_9ZZZZ</name>
<organism evidence="1">
    <name type="scientific">mine drainage metagenome</name>
    <dbReference type="NCBI Taxonomy" id="410659"/>
    <lineage>
        <taxon>unclassified sequences</taxon>
        <taxon>metagenomes</taxon>
        <taxon>ecological metagenomes</taxon>
    </lineage>
</organism>
<gene>
    <name evidence="1" type="ORF">GALL_178100</name>
</gene>
<evidence type="ECO:0000313" key="1">
    <source>
        <dbReference type="EMBL" id="OIR00164.1"/>
    </source>
</evidence>
<accession>A0A1J5SEM5</accession>
<dbReference type="AlphaFoldDB" id="A0A1J5SEM5"/>
<protein>
    <recommendedName>
        <fullName evidence="2">Type IX secretion system membrane protein PorP/SprF</fullName>
    </recommendedName>
</protein>
<dbReference type="NCBIfam" id="TIGR03519">
    <property type="entry name" value="T9SS_PorP_fam"/>
    <property type="match status" value="1"/>
</dbReference>
<proteinExistence type="predicted"/>
<comment type="caution">
    <text evidence="1">The sequence shown here is derived from an EMBL/GenBank/DDBJ whole genome shotgun (WGS) entry which is preliminary data.</text>
</comment>
<dbReference type="EMBL" id="MLJW01000098">
    <property type="protein sequence ID" value="OIR00164.1"/>
    <property type="molecule type" value="Genomic_DNA"/>
</dbReference>
<sequence>MNNYIINPAVAGIENYWDVKASHRLQWVGLQDAPVTTYFTVQGPLHHGDYDRETATSFHAIGKNPRGEAYWRNYTSAEPHAGVGFTVINDVTGPLNRFAIYGTYAYHLSLDPHTSLSVGLSAGVTQLSLNADKLNFATTVDPAVSGAGILSKLKPDISAGAWLYSKDYFVGLAFQQIIPEQIAFASNTVALQNGKLLPHTFLSAGYRMMISEDVSFLPSVLVRYINPLPIGFDLNAKFQYQDLLWAGASYRYQDGFAAMVGVNLNNNINIGYSYDITTSQLNTVSKGTHEILIGFLIGNKYGDWCPRNLW</sequence>
<reference evidence="1" key="1">
    <citation type="submission" date="2016-10" db="EMBL/GenBank/DDBJ databases">
        <title>Sequence of Gallionella enrichment culture.</title>
        <authorList>
            <person name="Poehlein A."/>
            <person name="Muehling M."/>
            <person name="Daniel R."/>
        </authorList>
    </citation>
    <scope>NUCLEOTIDE SEQUENCE</scope>
</reference>
<dbReference type="Pfam" id="PF11751">
    <property type="entry name" value="PorP_SprF"/>
    <property type="match status" value="1"/>
</dbReference>